<protein>
    <submittedName>
        <fullName evidence="2">Uncharacterized protein</fullName>
    </submittedName>
</protein>
<gene>
    <name evidence="2" type="ORF">LUCI_3812</name>
</gene>
<organism evidence="2 3">
    <name type="scientific">Lucifera butyrica</name>
    <dbReference type="NCBI Taxonomy" id="1351585"/>
    <lineage>
        <taxon>Bacteria</taxon>
        <taxon>Bacillati</taxon>
        <taxon>Bacillota</taxon>
        <taxon>Negativicutes</taxon>
        <taxon>Veillonellales</taxon>
        <taxon>Veillonellaceae</taxon>
        <taxon>Lucifera</taxon>
    </lineage>
</organism>
<feature type="transmembrane region" description="Helical" evidence="1">
    <location>
        <begin position="67"/>
        <end position="84"/>
    </location>
</feature>
<keyword evidence="1" id="KW-0812">Transmembrane</keyword>
<feature type="transmembrane region" description="Helical" evidence="1">
    <location>
        <begin position="29"/>
        <end position="47"/>
    </location>
</feature>
<keyword evidence="1" id="KW-0472">Membrane</keyword>
<dbReference type="EMBL" id="UPPP01000093">
    <property type="protein sequence ID" value="VBB08534.1"/>
    <property type="molecule type" value="Genomic_DNA"/>
</dbReference>
<reference evidence="2 3" key="1">
    <citation type="submission" date="2018-06" db="EMBL/GenBank/DDBJ databases">
        <authorList>
            <person name="Strepis N."/>
        </authorList>
    </citation>
    <scope>NUCLEOTIDE SEQUENCE [LARGE SCALE GENOMIC DNA]</scope>
    <source>
        <strain evidence="2">LUCI</strain>
    </source>
</reference>
<keyword evidence="1" id="KW-1133">Transmembrane helix</keyword>
<feature type="transmembrane region" description="Helical" evidence="1">
    <location>
        <begin position="122"/>
        <end position="140"/>
    </location>
</feature>
<dbReference type="AlphaFoldDB" id="A0A498RAM4"/>
<name>A0A498RAM4_9FIRM</name>
<keyword evidence="3" id="KW-1185">Reference proteome</keyword>
<proteinExistence type="predicted"/>
<feature type="transmembrane region" description="Helical" evidence="1">
    <location>
        <begin position="91"/>
        <end position="110"/>
    </location>
</feature>
<feature type="transmembrane region" description="Helical" evidence="1">
    <location>
        <begin position="6"/>
        <end position="22"/>
    </location>
</feature>
<dbReference type="Proteomes" id="UP000277811">
    <property type="component" value="Unassembled WGS sequence"/>
</dbReference>
<accession>A0A498RAM4</accession>
<evidence type="ECO:0000313" key="3">
    <source>
        <dbReference type="Proteomes" id="UP000277811"/>
    </source>
</evidence>
<dbReference type="OrthoDB" id="1683771at2"/>
<sequence>MSNQVLLWGLLIVPLLTLFFIPREDIKRFMPVALLAIVTSILVVQVGETLQWWHFKEAAYPLRDPSYLYSLNPIATILIFRFTYGRFWLFLAVDAVSNYIFSYLFIDYYLGIRDILQYLKLGPFHALLLTTVTGVLLYWYQMWQEGIFIRTEKTSVSSNLQPAATKLLDQEGDNNSEH</sequence>
<dbReference type="RefSeq" id="WP_122629409.1">
    <property type="nucleotide sequence ID" value="NZ_UPPP01000093.1"/>
</dbReference>
<evidence type="ECO:0000256" key="1">
    <source>
        <dbReference type="SAM" id="Phobius"/>
    </source>
</evidence>
<evidence type="ECO:0000313" key="2">
    <source>
        <dbReference type="EMBL" id="VBB08534.1"/>
    </source>
</evidence>